<keyword evidence="7" id="KW-0347">Helicase</keyword>
<evidence type="ECO:0000313" key="7">
    <source>
        <dbReference type="EMBL" id="QGH47665.1"/>
    </source>
</evidence>
<dbReference type="SMART" id="SM00490">
    <property type="entry name" value="HELICc"/>
    <property type="match status" value="1"/>
</dbReference>
<evidence type="ECO:0000256" key="3">
    <source>
        <dbReference type="SAM" id="MobiDB-lite"/>
    </source>
</evidence>
<keyword evidence="7" id="KW-0378">Hydrolase</keyword>
<reference evidence="7 9" key="1">
    <citation type="journal article" date="2015" name="Genome Announc.">
        <title>Draft Genome Sequence of Vibrio owensii Strain SH-14, Which Causes Shrimp Acute Hepatopancreatic Necrosis Disease.</title>
        <authorList>
            <person name="Liu L."/>
            <person name="Xiao J."/>
            <person name="Xia X."/>
            <person name="Pan Y."/>
            <person name="Yan S."/>
            <person name="Wang Y."/>
        </authorList>
    </citation>
    <scope>NUCLEOTIDE SEQUENCE [LARGE SCALE GENOMIC DNA]</scope>
    <source>
        <strain evidence="7 9">SH14</strain>
    </source>
</reference>
<organism evidence="7 9">
    <name type="scientific">Vibrio owensii</name>
    <dbReference type="NCBI Taxonomy" id="696485"/>
    <lineage>
        <taxon>Bacteria</taxon>
        <taxon>Pseudomonadati</taxon>
        <taxon>Pseudomonadota</taxon>
        <taxon>Gammaproteobacteria</taxon>
        <taxon>Vibrionales</taxon>
        <taxon>Vibrionaceae</taxon>
        <taxon>Vibrio</taxon>
    </lineage>
</organism>
<gene>
    <name evidence="7" type="ORF">APZ19_11385</name>
    <name evidence="6" type="ORF">D0812_09660</name>
</gene>
<dbReference type="Gene3D" id="3.40.50.300">
    <property type="entry name" value="P-loop containing nucleotide triphosphate hydrolases"/>
    <property type="match status" value="2"/>
</dbReference>
<dbReference type="Proteomes" id="UP000390336">
    <property type="component" value="Chromosome 1"/>
</dbReference>
<dbReference type="PROSITE" id="PS51194">
    <property type="entry name" value="HELICASE_CTER"/>
    <property type="match status" value="1"/>
</dbReference>
<dbReference type="GO" id="GO:0003677">
    <property type="term" value="F:DNA binding"/>
    <property type="evidence" value="ECO:0007669"/>
    <property type="project" value="TreeGrafter"/>
</dbReference>
<feature type="domain" description="Helicase ATP-binding" evidence="4">
    <location>
        <begin position="186"/>
        <end position="424"/>
    </location>
</feature>
<dbReference type="GO" id="GO:0004386">
    <property type="term" value="F:helicase activity"/>
    <property type="evidence" value="ECO:0007669"/>
    <property type="project" value="UniProtKB-KW"/>
</dbReference>
<proteinExistence type="predicted"/>
<protein>
    <submittedName>
        <fullName evidence="7">DEAD/DEAH box helicase</fullName>
    </submittedName>
</protein>
<dbReference type="EMBL" id="CP045859">
    <property type="protein sequence ID" value="QGH47665.1"/>
    <property type="molecule type" value="Genomic_DNA"/>
</dbReference>
<dbReference type="InterPro" id="IPR014001">
    <property type="entry name" value="Helicase_ATP-bd"/>
</dbReference>
<keyword evidence="1" id="KW-0547">Nucleotide-binding</keyword>
<name>A0AAP9KAQ1_9VIBR</name>
<dbReference type="Pfam" id="PF00271">
    <property type="entry name" value="Helicase_C"/>
    <property type="match status" value="1"/>
</dbReference>
<dbReference type="NCBIfam" id="NF041067">
    <property type="entry name" value="DpdJ"/>
    <property type="match status" value="1"/>
</dbReference>
<feature type="compositionally biased region" description="Low complexity" evidence="3">
    <location>
        <begin position="846"/>
        <end position="862"/>
    </location>
</feature>
<dbReference type="InterPro" id="IPR011545">
    <property type="entry name" value="DEAD/DEAH_box_helicase_dom"/>
</dbReference>
<sequence>MKKLEPQVLQCLLACLDAIEERETELLAQGDTEVSLTHDELLALIQGQKAHYDLPLMGADGLLELLLQRCLLLEVESSFGVTLYRSRMAETIRLHTMSRQWFNNQALDKTKTLVSDFRFIRRPRRYPKRDYEADGLIQQWQHSLPLNAHESHLMQTLLTDGAIRFKLAGFQMRSTERITKLHRQHKSWQPRSSATIVCSGTGSGKTLSFYLPAITQLAHDLLQDDSPRVRILAIYPRNELLKDQFAETYDQVRKLDAYLKANNCRPIRIGTYFGDTFKRDNVNQSRDTKALVFKTMVCPHNGCGGELVWDREQSLQSGDTVRCGLCQHTIDYTLLGLSREGQLKTPPDILFTSTEMLNRNLGNSDYNKLFGVGVKHPIPLVLMDEVHTYEGSSGAQASFLLKRWMKRANIHPHFVGLSATLDDAAGFFSDLTGTPASQVELVEPRDDEMEDEGAEYLLALRGDPVSQAALLSTTIQASMLSTRMLDAFKHNEKGISDGVFGQKSFVFTDDLDVINRLYDQLLDAEGWRRFKEKVYPKNEPALAYLRSPLNPDYFDDHQRRSLGQEWAAPGKIGHDMSESALVNIGRTSSQDAGVNHDAQVVVATASLEVGFNDPTVGAVIQHKAPRGVASYLQRKGRAGRKRGMRPWMYTILSDFGRDRIAFQQYEQLINPRVKAFKLPVQNSHIQKMQAAMAALDWLAQQTKCKNIWSLLGEPRKLVYDKYVVKVGALNRVRDEVRVVLSDQQAFLNLANYIQKALVVSDDELQTILWQSPRAVMMEFLPSLLNKLETNWSENGQEWKESEGKKHPLPEFISGTLFNELSAPSLAVFLERRAKKSQHEQGSEFFSQDPQSAAQDAPPSASSVVDESHSDYDRQVMEGELPKGKWEEMGFFQGLKEFAPGRVSKRFTVDYRKDVDWLVPDNFTPQAGTVGQMAFELAQAFENISAQAPLVTLTNDQGLPLAIYSPTKLKTRHFDQEQTISETSNAFLTWHSRFYTPYDRGDLLLPPTNSDWSQYLQGVKFFTHEEMNPIELYRYTTGSEAQIKFTKSKEPAHIRFEWQHEQTPVAIGTRLWVDGAKWVFQFDAQQQREFALFADNPQRLKFAYVEDAFLATPCYERNGFFAKWVFDCAMAAMFVIMHQQNCTLSQALGQLGSKAGLSVLQNMPCDVFKMAEMVNEEEDSELKEQALHADLLEYFDDPARVQEMLAALAVINDDESALSFQAWLQKTLGYTLAGGISRLVSTLLPDVSDTDINVDHQWSGDELTVWISESESGGVGNVTRLRETYINDPLRVMTHFSHVFEADEYEQVDADLAYLLEQLPQQDALCDSFMILRNAKGYEQRRHALSNMQRAVSALGITPSHVWNNMLHTRILRPGSAAHTDQYLHDLLKGWTALEQQFAVEVPLHIAAYLLARDRHTGQGQMSETTNKILGLLWPRGNQIRQSALAYYNRFVAPGNRTERCLLSKVVCSDHNQVIYQPSWEVELEKRLQTQGRAVLSFDLAQRTQIGCALANISTLSIDLHGLIVFPRVARIKRELQRLLVYVEIAEVIQ</sequence>
<evidence type="ECO:0000313" key="9">
    <source>
        <dbReference type="Proteomes" id="UP000390336"/>
    </source>
</evidence>
<dbReference type="PANTHER" id="PTHR47962:SF5">
    <property type="entry name" value="ATP-DEPENDENT HELICASE LHR-RELATED"/>
    <property type="match status" value="1"/>
</dbReference>
<dbReference type="InterPro" id="IPR001650">
    <property type="entry name" value="Helicase_C-like"/>
</dbReference>
<dbReference type="Pfam" id="PF00270">
    <property type="entry name" value="DEAD"/>
    <property type="match status" value="1"/>
</dbReference>
<evidence type="ECO:0000256" key="2">
    <source>
        <dbReference type="ARBA" id="ARBA00022840"/>
    </source>
</evidence>
<dbReference type="GO" id="GO:0016887">
    <property type="term" value="F:ATP hydrolysis activity"/>
    <property type="evidence" value="ECO:0007669"/>
    <property type="project" value="TreeGrafter"/>
</dbReference>
<evidence type="ECO:0000313" key="6">
    <source>
        <dbReference type="EMBL" id="AYO14658.1"/>
    </source>
</evidence>
<reference evidence="7" key="3">
    <citation type="submission" date="2019-11" db="EMBL/GenBank/DDBJ databases">
        <title>Complete genome sequence of Vibrio owensii SH-14 isolated from shrimp with acute hepatopancreatic necrosis diease.</title>
        <authorList>
            <person name="Liang X."/>
            <person name="Wang Y."/>
        </authorList>
    </citation>
    <scope>NUCLEOTIDE SEQUENCE</scope>
    <source>
        <strain evidence="7">SH14</strain>
    </source>
</reference>
<dbReference type="RefSeq" id="WP_054822807.1">
    <property type="nucleotide sequence ID" value="NZ_CP033137.1"/>
</dbReference>
<feature type="region of interest" description="Disordered" evidence="3">
    <location>
        <begin position="839"/>
        <end position="870"/>
    </location>
</feature>
<dbReference type="InterPro" id="IPR052511">
    <property type="entry name" value="ATP-dep_Helicase"/>
</dbReference>
<dbReference type="EMBL" id="CP033137">
    <property type="protein sequence ID" value="AYO14658.1"/>
    <property type="molecule type" value="Genomic_DNA"/>
</dbReference>
<dbReference type="InterPro" id="IPR027417">
    <property type="entry name" value="P-loop_NTPase"/>
</dbReference>
<feature type="domain" description="Helicase C-terminal" evidence="5">
    <location>
        <begin position="494"/>
        <end position="684"/>
    </location>
</feature>
<keyword evidence="2" id="KW-0067">ATP-binding</keyword>
<dbReference type="Proteomes" id="UP000272136">
    <property type="component" value="Chromosome 1"/>
</dbReference>
<evidence type="ECO:0000259" key="5">
    <source>
        <dbReference type="PROSITE" id="PS51194"/>
    </source>
</evidence>
<evidence type="ECO:0000256" key="1">
    <source>
        <dbReference type="ARBA" id="ARBA00022741"/>
    </source>
</evidence>
<dbReference type="SMART" id="SM00487">
    <property type="entry name" value="DEXDc"/>
    <property type="match status" value="1"/>
</dbReference>
<dbReference type="PANTHER" id="PTHR47962">
    <property type="entry name" value="ATP-DEPENDENT HELICASE LHR-RELATED-RELATED"/>
    <property type="match status" value="1"/>
</dbReference>
<keyword evidence="8" id="KW-1185">Reference proteome</keyword>
<evidence type="ECO:0000313" key="8">
    <source>
        <dbReference type="Proteomes" id="UP000272136"/>
    </source>
</evidence>
<evidence type="ECO:0000259" key="4">
    <source>
        <dbReference type="PROSITE" id="PS51192"/>
    </source>
</evidence>
<dbReference type="PROSITE" id="PS51192">
    <property type="entry name" value="HELICASE_ATP_BIND_1"/>
    <property type="match status" value="1"/>
</dbReference>
<accession>A0AAP9KAQ1</accession>
<dbReference type="SUPFAM" id="SSF52540">
    <property type="entry name" value="P-loop containing nucleoside triphosphate hydrolases"/>
    <property type="match status" value="1"/>
</dbReference>
<reference evidence="6 8" key="2">
    <citation type="submission" date="2018-10" db="EMBL/GenBank/DDBJ databases">
        <title>Whole Genome of Vibrio owensii strain 170502, isolated from Acute Hepatopancreatic Necrosis Disease (AHPND) shrimp.</title>
        <authorList>
            <person name="Yan M."/>
            <person name="Wang X."/>
            <person name="Wang Y."/>
        </authorList>
    </citation>
    <scope>NUCLEOTIDE SEQUENCE [LARGE SCALE GENOMIC DNA]</scope>
    <source>
        <strain evidence="6 8">1700302</strain>
    </source>
</reference>
<dbReference type="GO" id="GO:0005524">
    <property type="term" value="F:ATP binding"/>
    <property type="evidence" value="ECO:0007669"/>
    <property type="project" value="UniProtKB-KW"/>
</dbReference>